<dbReference type="SMART" id="SM00336">
    <property type="entry name" value="BBOX"/>
    <property type="match status" value="3"/>
</dbReference>
<dbReference type="Pfam" id="PF22586">
    <property type="entry name" value="ANCHR-like_BBOX"/>
    <property type="match status" value="1"/>
</dbReference>
<proteinExistence type="predicted"/>
<evidence type="ECO:0000259" key="3">
    <source>
        <dbReference type="PROSITE" id="PS50119"/>
    </source>
</evidence>
<accession>A0ABQ8Z852</accession>
<keyword evidence="1" id="KW-0479">Metal-binding</keyword>
<dbReference type="PROSITE" id="PS50194">
    <property type="entry name" value="FILAMIN_REPEAT"/>
    <property type="match status" value="1"/>
</dbReference>
<dbReference type="CDD" id="cd19756">
    <property type="entry name" value="Bbox2"/>
    <property type="match status" value="2"/>
</dbReference>
<dbReference type="Proteomes" id="UP001150062">
    <property type="component" value="Unassembled WGS sequence"/>
</dbReference>
<evidence type="ECO:0000256" key="2">
    <source>
        <dbReference type="PROSITE-ProRule" id="PRU00087"/>
    </source>
</evidence>
<name>A0ABQ8Z852_9EUKA</name>
<dbReference type="Gene3D" id="2.60.40.10">
    <property type="entry name" value="Immunoglobulins"/>
    <property type="match status" value="1"/>
</dbReference>
<dbReference type="InterPro" id="IPR017868">
    <property type="entry name" value="Filamin/ABP280_repeat-like"/>
</dbReference>
<evidence type="ECO:0000313" key="5">
    <source>
        <dbReference type="Proteomes" id="UP001150062"/>
    </source>
</evidence>
<protein>
    <submittedName>
        <fullName evidence="4">Tripartite motif-containing 33</fullName>
    </submittedName>
</protein>
<comment type="caution">
    <text evidence="4">The sequence shown here is derived from an EMBL/GenBank/DDBJ whole genome shotgun (WGS) entry which is preliminary data.</text>
</comment>
<keyword evidence="5" id="KW-1185">Reference proteome</keyword>
<organism evidence="4 5">
    <name type="scientific">Anaeramoeba flamelloides</name>
    <dbReference type="NCBI Taxonomy" id="1746091"/>
    <lineage>
        <taxon>Eukaryota</taxon>
        <taxon>Metamonada</taxon>
        <taxon>Anaeramoebidae</taxon>
        <taxon>Anaeramoeba</taxon>
    </lineage>
</organism>
<keyword evidence="1" id="KW-0863">Zinc-finger</keyword>
<reference evidence="4" key="1">
    <citation type="submission" date="2022-08" db="EMBL/GenBank/DDBJ databases">
        <title>Novel sulfate-reducing endosymbionts in the free-living metamonad Anaeramoeba.</title>
        <authorList>
            <person name="Jerlstrom-Hultqvist J."/>
            <person name="Cepicka I."/>
            <person name="Gallot-Lavallee L."/>
            <person name="Salas-Leiva D."/>
            <person name="Curtis B.A."/>
            <person name="Zahonova K."/>
            <person name="Pipaliya S."/>
            <person name="Dacks J."/>
            <person name="Roger A.J."/>
        </authorList>
    </citation>
    <scope>NUCLEOTIDE SEQUENCE</scope>
    <source>
        <strain evidence="4">Schooner1</strain>
    </source>
</reference>
<gene>
    <name evidence="4" type="ORF">M0813_13744</name>
</gene>
<dbReference type="PANTHER" id="PTHR25462:SF296">
    <property type="entry name" value="MEIOTIC P26, ISOFORM F"/>
    <property type="match status" value="1"/>
</dbReference>
<evidence type="ECO:0000313" key="4">
    <source>
        <dbReference type="EMBL" id="KAJ6252882.1"/>
    </source>
</evidence>
<feature type="domain" description="B box-type" evidence="3">
    <location>
        <begin position="79"/>
        <end position="119"/>
    </location>
</feature>
<dbReference type="InterPro" id="IPR000315">
    <property type="entry name" value="Znf_B-box"/>
</dbReference>
<keyword evidence="1" id="KW-0862">Zinc</keyword>
<dbReference type="CDD" id="cd19757">
    <property type="entry name" value="Bbox1"/>
    <property type="match status" value="1"/>
</dbReference>
<dbReference type="PROSITE" id="PS50119">
    <property type="entry name" value="ZF_BBOX"/>
    <property type="match status" value="3"/>
</dbReference>
<dbReference type="PANTHER" id="PTHR25462">
    <property type="entry name" value="BONUS, ISOFORM C-RELATED"/>
    <property type="match status" value="1"/>
</dbReference>
<dbReference type="InterPro" id="IPR006571">
    <property type="entry name" value="TLDc_dom"/>
</dbReference>
<dbReference type="Pfam" id="PF07534">
    <property type="entry name" value="TLD"/>
    <property type="match status" value="1"/>
</dbReference>
<dbReference type="InterPro" id="IPR013783">
    <property type="entry name" value="Ig-like_fold"/>
</dbReference>
<dbReference type="EMBL" id="JAOAOG010000037">
    <property type="protein sequence ID" value="KAJ6252882.1"/>
    <property type="molecule type" value="Genomic_DNA"/>
</dbReference>
<sequence>MTSLRTNSIGETTNTKNEETIWCEVCLNEENKKVPAYFYCQDCKENICRNCDSIHKRGKFKKHKRDQIQNQENEENDFQQTNNCPIHQNTKLTRYCKICQKLICSECSFEHSNHETISFDQPIDFYKELINNQKKCTQGQLLNIGQIFKQLNNTKKSLKKDQEMILNEISEYYTNQKKLLGLLEENELKKINNFFDEMYGVIEKEKQINLNTFATSQKRVNQYQELETSLEQSENFKFYHQFSKLEFKKEQEKTIFQFPRFCQKHKNAYEFFCLDCKKILCSHCAILNHTNCKKTNNLKEGCEYINDELEGLINDIQIIHNEKNEFVEVIKNEKIKCLQEKQNNLNLVRKNYQKVNALIQEQFKNMLEEISIHQNGKYLNLNDQLNHLVVEEENNLEKSKMFIKEIEVSKKYNNYLEVLLNYFKLLKLKPILNKKNQLICDSKFEKISSISKDFKKAIRNWKLNYPKFDISKTQIIFPSEILVENKVQFTIILKNQLGQVINAKESDLHPKISISTENSDEMITEMSNFVEGSNNELMGEFSWTREAEGVYNIHLTINGQRHPESPFNLSVIDEKFLKDSEILQKENNPKFNQTIQKWVKEAGCNSYFKSCFNTRIDGFGYQAFHKKCDNRNKSILLIKCNNGSLFGGFAAVCWDSRGVYKQSTGNKSFLFSLISLDQNFTVPLKMNVFQNKKYELRCERKYGPTFGGGAYDLSLGYGSHDMNNNQYTISNLGYTYKAPFGYTYQSDEASKFLAGSTQFFDISQIEVFCEEKKWFQKLL</sequence>
<dbReference type="Pfam" id="PF00643">
    <property type="entry name" value="zf-B_box"/>
    <property type="match status" value="1"/>
</dbReference>
<dbReference type="InterPro" id="IPR047153">
    <property type="entry name" value="TRIM45/56/19-like"/>
</dbReference>
<evidence type="ECO:0000256" key="1">
    <source>
        <dbReference type="PROSITE-ProRule" id="PRU00024"/>
    </source>
</evidence>
<dbReference type="SUPFAM" id="SSF57845">
    <property type="entry name" value="B-box zinc-binding domain"/>
    <property type="match status" value="2"/>
</dbReference>
<feature type="domain" description="B box-type" evidence="3">
    <location>
        <begin position="257"/>
        <end position="300"/>
    </location>
</feature>
<dbReference type="Gene3D" id="3.30.160.60">
    <property type="entry name" value="Classic Zinc Finger"/>
    <property type="match status" value="2"/>
</dbReference>
<feature type="domain" description="B box-type" evidence="3">
    <location>
        <begin position="18"/>
        <end position="68"/>
    </location>
</feature>
<feature type="repeat" description="Filamin" evidence="2">
    <location>
        <begin position="542"/>
        <end position="571"/>
    </location>
</feature>